<evidence type="ECO:0000256" key="1">
    <source>
        <dbReference type="ARBA" id="ARBA00022491"/>
    </source>
</evidence>
<keyword evidence="1" id="KW-0678">Repressor</keyword>
<dbReference type="Proteomes" id="UP000030351">
    <property type="component" value="Unassembled WGS sequence"/>
</dbReference>
<gene>
    <name evidence="6" type="ORF">NG99_10760</name>
</gene>
<evidence type="ECO:0000256" key="4">
    <source>
        <dbReference type="ARBA" id="ARBA00023163"/>
    </source>
</evidence>
<organism evidence="6 7">
    <name type="scientific">Erwinia typographi</name>
    <dbReference type="NCBI Taxonomy" id="371042"/>
    <lineage>
        <taxon>Bacteria</taxon>
        <taxon>Pseudomonadati</taxon>
        <taxon>Pseudomonadota</taxon>
        <taxon>Gammaproteobacteria</taxon>
        <taxon>Enterobacterales</taxon>
        <taxon>Erwiniaceae</taxon>
        <taxon>Erwinia</taxon>
    </lineage>
</organism>
<dbReference type="STRING" id="371042.NG99_10760"/>
<dbReference type="InterPro" id="IPR001034">
    <property type="entry name" value="DeoR_HTH"/>
</dbReference>
<dbReference type="RefSeq" id="WP_034892065.1">
    <property type="nucleotide sequence ID" value="NZ_JRUQ01000030.1"/>
</dbReference>
<protein>
    <submittedName>
        <fullName evidence="6">DeoR faimly transcriptional regulator</fullName>
    </submittedName>
</protein>
<dbReference type="InterPro" id="IPR036390">
    <property type="entry name" value="WH_DNA-bd_sf"/>
</dbReference>
<dbReference type="PRINTS" id="PR00037">
    <property type="entry name" value="HTHLACR"/>
</dbReference>
<dbReference type="Gene3D" id="1.10.10.10">
    <property type="entry name" value="Winged helix-like DNA-binding domain superfamily/Winged helix DNA-binding domain"/>
    <property type="match status" value="1"/>
</dbReference>
<keyword evidence="4" id="KW-0804">Transcription</keyword>
<dbReference type="EMBL" id="JRUQ01000030">
    <property type="protein sequence ID" value="KGT94115.1"/>
    <property type="molecule type" value="Genomic_DNA"/>
</dbReference>
<proteinExistence type="predicted"/>
<reference evidence="6 7" key="1">
    <citation type="submission" date="2014-10" db="EMBL/GenBank/DDBJ databases">
        <title>Genome sequence of Erwinia typographi M043b.</title>
        <authorList>
            <person name="Chan K.-G."/>
            <person name="Tan W.-S."/>
        </authorList>
    </citation>
    <scope>NUCLEOTIDE SEQUENCE [LARGE SCALE GENOMIC DNA]</scope>
    <source>
        <strain evidence="6 7">M043b</strain>
    </source>
</reference>
<dbReference type="InterPro" id="IPR018356">
    <property type="entry name" value="Tscrpt_reg_HTH_DeoR_CS"/>
</dbReference>
<feature type="domain" description="HTH deoR-type" evidence="5">
    <location>
        <begin position="3"/>
        <end position="58"/>
    </location>
</feature>
<dbReference type="InterPro" id="IPR036388">
    <property type="entry name" value="WH-like_DNA-bd_sf"/>
</dbReference>
<evidence type="ECO:0000259" key="5">
    <source>
        <dbReference type="PROSITE" id="PS51000"/>
    </source>
</evidence>
<dbReference type="OrthoDB" id="5685843at2"/>
<dbReference type="PANTHER" id="PTHR30363">
    <property type="entry name" value="HTH-TYPE TRANSCRIPTIONAL REGULATOR SRLR-RELATED"/>
    <property type="match status" value="1"/>
</dbReference>
<dbReference type="GO" id="GO:0003700">
    <property type="term" value="F:DNA-binding transcription factor activity"/>
    <property type="evidence" value="ECO:0007669"/>
    <property type="project" value="InterPro"/>
</dbReference>
<dbReference type="PROSITE" id="PS51000">
    <property type="entry name" value="HTH_DEOR_2"/>
    <property type="match status" value="1"/>
</dbReference>
<dbReference type="GO" id="GO:0003677">
    <property type="term" value="F:DNA binding"/>
    <property type="evidence" value="ECO:0007669"/>
    <property type="project" value="UniProtKB-KW"/>
</dbReference>
<sequence>MINQPRLDEIKRVLSSDKRVRVTELAQRFVVSEETIRRDLKYLEEQGLLRRVHGGAILPVPNEEQPLQIRSRIKPRAKVRIGQLGSELVEEGMALFLDTGTSTLALAHQLTRFSRLKIFTNSLDIGTLMTQQSDCAVTMVPGRVRRNDNALIGPHALAFAQQFHYDIAFMGIGAVDLEHGFMDYEEPEALLRRVLTRHSRQSVILADEGKFGLRTFVNTLPFRAVDTLVTNAPPPASFIASLENAHVNILHPGTAADDARRLSGL</sequence>
<dbReference type="InterPro" id="IPR050313">
    <property type="entry name" value="Carb_Metab_HTH_regulators"/>
</dbReference>
<dbReference type="PROSITE" id="PS00894">
    <property type="entry name" value="HTH_DEOR_1"/>
    <property type="match status" value="1"/>
</dbReference>
<dbReference type="SUPFAM" id="SSF46785">
    <property type="entry name" value="Winged helix' DNA-binding domain"/>
    <property type="match status" value="1"/>
</dbReference>
<evidence type="ECO:0000313" key="7">
    <source>
        <dbReference type="Proteomes" id="UP000030351"/>
    </source>
</evidence>
<dbReference type="SMART" id="SM01134">
    <property type="entry name" value="DeoRC"/>
    <property type="match status" value="1"/>
</dbReference>
<evidence type="ECO:0000256" key="2">
    <source>
        <dbReference type="ARBA" id="ARBA00023015"/>
    </source>
</evidence>
<dbReference type="Pfam" id="PF08220">
    <property type="entry name" value="HTH_DeoR"/>
    <property type="match status" value="1"/>
</dbReference>
<dbReference type="InterPro" id="IPR014036">
    <property type="entry name" value="DeoR-like_C"/>
</dbReference>
<dbReference type="SMART" id="SM00420">
    <property type="entry name" value="HTH_DEOR"/>
    <property type="match status" value="1"/>
</dbReference>
<name>A0A0A3Z5I4_9GAMM</name>
<dbReference type="SUPFAM" id="SSF100950">
    <property type="entry name" value="NagB/RpiA/CoA transferase-like"/>
    <property type="match status" value="1"/>
</dbReference>
<dbReference type="eggNOG" id="COG1349">
    <property type="taxonomic scope" value="Bacteria"/>
</dbReference>
<accession>A0A0A3Z5I4</accession>
<evidence type="ECO:0000313" key="6">
    <source>
        <dbReference type="EMBL" id="KGT94115.1"/>
    </source>
</evidence>
<keyword evidence="2" id="KW-0805">Transcription regulation</keyword>
<keyword evidence="3" id="KW-0238">DNA-binding</keyword>
<dbReference type="Pfam" id="PF00455">
    <property type="entry name" value="DeoRC"/>
    <property type="match status" value="1"/>
</dbReference>
<evidence type="ECO:0000256" key="3">
    <source>
        <dbReference type="ARBA" id="ARBA00023125"/>
    </source>
</evidence>
<comment type="caution">
    <text evidence="6">The sequence shown here is derived from an EMBL/GenBank/DDBJ whole genome shotgun (WGS) entry which is preliminary data.</text>
</comment>
<dbReference type="AlphaFoldDB" id="A0A0A3Z5I4"/>
<keyword evidence="7" id="KW-1185">Reference proteome</keyword>
<dbReference type="InterPro" id="IPR037171">
    <property type="entry name" value="NagB/RpiA_transferase-like"/>
</dbReference>
<dbReference type="Gene3D" id="3.40.50.1360">
    <property type="match status" value="1"/>
</dbReference>
<dbReference type="PANTHER" id="PTHR30363:SF4">
    <property type="entry name" value="GLYCEROL-3-PHOSPHATE REGULON REPRESSOR"/>
    <property type="match status" value="1"/>
</dbReference>